<dbReference type="EMBL" id="JACVVK020000067">
    <property type="protein sequence ID" value="KAK7496377.1"/>
    <property type="molecule type" value="Genomic_DNA"/>
</dbReference>
<dbReference type="Gene3D" id="3.40.50.300">
    <property type="entry name" value="P-loop containing nucleotide triphosphate hydrolases"/>
    <property type="match status" value="1"/>
</dbReference>
<evidence type="ECO:0000256" key="1">
    <source>
        <dbReference type="ARBA" id="ARBA00008535"/>
    </source>
</evidence>
<dbReference type="GO" id="GO:0005525">
    <property type="term" value="F:GTP binding"/>
    <property type="evidence" value="ECO:0007669"/>
    <property type="project" value="UniProtKB-KW"/>
</dbReference>
<dbReference type="FunFam" id="3.40.50.300:FF:000366">
    <property type="entry name" value="GTPase, IMAP family member 2"/>
    <property type="match status" value="1"/>
</dbReference>
<comment type="similarity">
    <text evidence="1">Belongs to the TRAFAC class TrmE-Era-EngA-EngB-Septin-like GTPase superfamily. AIG1/Toc34/Toc159-like paraseptin GTPase family. IAN subfamily.</text>
</comment>
<dbReference type="SUPFAM" id="SSF52540">
    <property type="entry name" value="P-loop containing nucleoside triphosphate hydrolases"/>
    <property type="match status" value="1"/>
</dbReference>
<feature type="compositionally biased region" description="Polar residues" evidence="5">
    <location>
        <begin position="159"/>
        <end position="177"/>
    </location>
</feature>
<dbReference type="Pfam" id="PF04548">
    <property type="entry name" value="AIG1"/>
    <property type="match status" value="1"/>
</dbReference>
<keyword evidence="3" id="KW-0342">GTP-binding</keyword>
<evidence type="ECO:0000256" key="3">
    <source>
        <dbReference type="ARBA" id="ARBA00023134"/>
    </source>
</evidence>
<reference evidence="7 8" key="1">
    <citation type="journal article" date="2023" name="Sci. Data">
        <title>Genome assembly of the Korean intertidal mud-creeper Batillaria attramentaria.</title>
        <authorList>
            <person name="Patra A.K."/>
            <person name="Ho P.T."/>
            <person name="Jun S."/>
            <person name="Lee S.J."/>
            <person name="Kim Y."/>
            <person name="Won Y.J."/>
        </authorList>
    </citation>
    <scope>NUCLEOTIDE SEQUENCE [LARGE SCALE GENOMIC DNA]</scope>
    <source>
        <strain evidence="7">Wonlab-2016</strain>
    </source>
</reference>
<evidence type="ECO:0000256" key="5">
    <source>
        <dbReference type="SAM" id="MobiDB-lite"/>
    </source>
</evidence>
<evidence type="ECO:0000256" key="2">
    <source>
        <dbReference type="ARBA" id="ARBA00022741"/>
    </source>
</evidence>
<dbReference type="InterPro" id="IPR006703">
    <property type="entry name" value="G_AIG1"/>
</dbReference>
<organism evidence="7 8">
    <name type="scientific">Batillaria attramentaria</name>
    <dbReference type="NCBI Taxonomy" id="370345"/>
    <lineage>
        <taxon>Eukaryota</taxon>
        <taxon>Metazoa</taxon>
        <taxon>Spiralia</taxon>
        <taxon>Lophotrochozoa</taxon>
        <taxon>Mollusca</taxon>
        <taxon>Gastropoda</taxon>
        <taxon>Caenogastropoda</taxon>
        <taxon>Sorbeoconcha</taxon>
        <taxon>Cerithioidea</taxon>
        <taxon>Batillariidae</taxon>
        <taxon>Batillaria</taxon>
    </lineage>
</organism>
<evidence type="ECO:0000259" key="6">
    <source>
        <dbReference type="PROSITE" id="PS51720"/>
    </source>
</evidence>
<name>A0ABD0LB49_9CAEN</name>
<keyword evidence="2" id="KW-0547">Nucleotide-binding</keyword>
<feature type="domain" description="AIG1-type G" evidence="6">
    <location>
        <begin position="193"/>
        <end position="395"/>
    </location>
</feature>
<proteinExistence type="inferred from homology"/>
<evidence type="ECO:0000256" key="4">
    <source>
        <dbReference type="SAM" id="Coils"/>
    </source>
</evidence>
<dbReference type="PANTHER" id="PTHR10903:SF184">
    <property type="entry name" value="GTP-BINDING PROTEIN A"/>
    <property type="match status" value="1"/>
</dbReference>
<protein>
    <recommendedName>
        <fullName evidence="6">AIG1-type G domain-containing protein</fullName>
    </recommendedName>
</protein>
<accession>A0ABD0LB49</accession>
<sequence length="606" mass="68107">TDFFTWAERNCVSECLMQILSNDGFGSYKDLHELTPAYVEGTIKSQITEGEYIRLKMSVKSIKRHSGLKLSPRDTNTSAKGSSGHEKYESTLTSPASSKPYSPPLLPPKPKPRKRTMPISPTVREPSTTENTGMSDKALEGRLSRATLVSSEKEFLPSDDTSIQLASPSSEPDPSQVWKSAQENTLGKDKTADEEFRFLLLGKSGSGKSATGNTILGETKFTRRASLGSVTDKCEAHGVKKKKKSVEVMDCPGLYDTSKSHEDVATMIVQAVAFTHPGPHAILFVLSALNRYTEEEHKVYERVKALFDEEVTKYIILVFTHGDDLEDEDTTLDDLLKSAPPRMHEVLKECHGRYVLFNNKAKDKEPQVEVLLEEVRNLVRENGGPYQCPKYKPVGEGLEREIQRRVKEMEDRDPKLKAMEDKLREAEMAFQRLIEECEKLEEGKRDVQKMQAAEREVAELKKEKEKAKRRKYEEEMSNMRYKVARQPDDPSTANFLVRVAKAATGLDKELILCGAYVPPSTSPYYRQPHVAVTSAISLAEQGILDCVQRYGDTCYYLLCGDFNARTGDLHSVPLNAEDTDDLVRADTFNSQRQAHDDTVTAFGRLL</sequence>
<keyword evidence="8" id="KW-1185">Reference proteome</keyword>
<dbReference type="AlphaFoldDB" id="A0ABD0LB49"/>
<gene>
    <name evidence="7" type="ORF">BaRGS_00012299</name>
</gene>
<dbReference type="InterPro" id="IPR027417">
    <property type="entry name" value="P-loop_NTPase"/>
</dbReference>
<evidence type="ECO:0000313" key="8">
    <source>
        <dbReference type="Proteomes" id="UP001519460"/>
    </source>
</evidence>
<dbReference type="InterPro" id="IPR045058">
    <property type="entry name" value="GIMA/IAN/Toc"/>
</dbReference>
<keyword evidence="4" id="KW-0175">Coiled coil</keyword>
<feature type="coiled-coil region" evidence="4">
    <location>
        <begin position="416"/>
        <end position="482"/>
    </location>
</feature>
<comment type="caution">
    <text evidence="7">The sequence shown here is derived from an EMBL/GenBank/DDBJ whole genome shotgun (WGS) entry which is preliminary data.</text>
</comment>
<feature type="region of interest" description="Disordered" evidence="5">
    <location>
        <begin position="64"/>
        <end position="177"/>
    </location>
</feature>
<feature type="compositionally biased region" description="Polar residues" evidence="5">
    <location>
        <begin position="125"/>
        <end position="134"/>
    </location>
</feature>
<dbReference type="PANTHER" id="PTHR10903">
    <property type="entry name" value="GTPASE, IMAP FAMILY MEMBER-RELATED"/>
    <property type="match status" value="1"/>
</dbReference>
<dbReference type="Proteomes" id="UP001519460">
    <property type="component" value="Unassembled WGS sequence"/>
</dbReference>
<evidence type="ECO:0000313" key="7">
    <source>
        <dbReference type="EMBL" id="KAK7496377.1"/>
    </source>
</evidence>
<dbReference type="PROSITE" id="PS51720">
    <property type="entry name" value="G_AIG1"/>
    <property type="match status" value="1"/>
</dbReference>
<feature type="non-terminal residue" evidence="7">
    <location>
        <position position="1"/>
    </location>
</feature>